<name>T1I619_RHOPR</name>
<dbReference type="InterPro" id="IPR015943">
    <property type="entry name" value="WD40/YVTN_repeat-like_dom_sf"/>
</dbReference>
<dbReference type="InterPro" id="IPR001680">
    <property type="entry name" value="WD40_rpt"/>
</dbReference>
<dbReference type="GeneID" id="141458801"/>
<dbReference type="PROSITE" id="PS50082">
    <property type="entry name" value="WD_REPEATS_2"/>
    <property type="match status" value="8"/>
</dbReference>
<dbReference type="PANTHER" id="PTHR19848:SF8">
    <property type="entry name" value="F-BOX AND WD REPEAT DOMAIN CONTAINING 7"/>
    <property type="match status" value="1"/>
</dbReference>
<dbReference type="InParanoid" id="T1I619"/>
<dbReference type="InterPro" id="IPR036322">
    <property type="entry name" value="WD40_repeat_dom_sf"/>
</dbReference>
<dbReference type="Proteomes" id="UP000015103">
    <property type="component" value="Unassembled WGS sequence"/>
</dbReference>
<dbReference type="CDD" id="cd00200">
    <property type="entry name" value="WD40"/>
    <property type="match status" value="1"/>
</dbReference>
<reference evidence="1" key="1">
    <citation type="submission" date="2015-05" db="UniProtKB">
        <authorList>
            <consortium name="EnsemblMetazoa"/>
        </authorList>
    </citation>
    <scope>IDENTIFICATION</scope>
</reference>
<protein>
    <submittedName>
        <fullName evidence="1">WD_REPEATS_REGION domain-containing protein</fullName>
    </submittedName>
</protein>
<dbReference type="STRING" id="13249.T1I619"/>
<proteinExistence type="predicted"/>
<sequence>MKLSKFLLRYFPPGIALEYVSDGILEKKMIDLFHLTPSTKLEELVQDIMKQQPIVTERVKSQLLASLKKLQKKLIEEASRKYILHKSMHHVLPVTNVVFSKEGNRCLTGSFDRTCKMWDVDSGELYLTLDGHNNVVYDVSFNLPYSDRVLTASFDKTACVWNSDTGERLLTMWGHEGELVVIKYDNSRQHVATGSMDQTARVFDINTGLELWMLDGHKNAIIRLEYSNDGRQILTGSFDSKVFLWDVNSKRIITKFIGHKKPITNCKFNFDCSVVATSSLDGTVKLYDLKTTKCRSTIYHGEDVLDMSFDSTGKKLVTCGTDGICKVWNVECNISPTATLLGHEAEISQACFSPGGVMVLTGSNDGTARLWNSVTGDCCQVLTGHTDEIFSCGFTYDGNTIITASKDNTCQLWKARSGQKEQEEGVNNKTNVTTSLDFECTGTMSV</sequence>
<accession>T1I619</accession>
<dbReference type="PROSITE" id="PS50294">
    <property type="entry name" value="WD_REPEATS_REGION"/>
    <property type="match status" value="6"/>
</dbReference>
<dbReference type="SMART" id="SM00320">
    <property type="entry name" value="WD40"/>
    <property type="match status" value="8"/>
</dbReference>
<dbReference type="VEuPathDB" id="VectorBase:RPRC011738"/>
<dbReference type="Gene3D" id="2.130.10.10">
    <property type="entry name" value="YVTN repeat-like/Quinoprotein amine dehydrogenase"/>
    <property type="match status" value="3"/>
</dbReference>
<dbReference type="PRINTS" id="PR00320">
    <property type="entry name" value="GPROTEINBRPT"/>
</dbReference>
<dbReference type="AlphaFoldDB" id="T1I619"/>
<dbReference type="RefSeq" id="XP_073993370.1">
    <property type="nucleotide sequence ID" value="XM_074137269.1"/>
</dbReference>
<dbReference type="EMBL" id="ACPB03011891">
    <property type="status" value="NOT_ANNOTATED_CDS"/>
    <property type="molecule type" value="Genomic_DNA"/>
</dbReference>
<evidence type="ECO:0000313" key="1">
    <source>
        <dbReference type="EnsemblMetazoa" id="RPRC011738-PA"/>
    </source>
</evidence>
<dbReference type="EnsemblMetazoa" id="RPRC011738-RA">
    <property type="protein sequence ID" value="RPRC011738-PA"/>
    <property type="gene ID" value="RPRC011738"/>
</dbReference>
<dbReference type="OMA" id="TCKLWEA"/>
<dbReference type="SUPFAM" id="SSF50978">
    <property type="entry name" value="WD40 repeat-like"/>
    <property type="match status" value="2"/>
</dbReference>
<dbReference type="InterPro" id="IPR019775">
    <property type="entry name" value="WD40_repeat_CS"/>
</dbReference>
<dbReference type="InterPro" id="IPR020472">
    <property type="entry name" value="WD40_PAC1"/>
</dbReference>
<dbReference type="Pfam" id="PF00400">
    <property type="entry name" value="WD40"/>
    <property type="match status" value="8"/>
</dbReference>
<dbReference type="PROSITE" id="PS00678">
    <property type="entry name" value="WD_REPEATS_1"/>
    <property type="match status" value="4"/>
</dbReference>
<organism evidence="1 2">
    <name type="scientific">Rhodnius prolixus</name>
    <name type="common">Triatomid bug</name>
    <dbReference type="NCBI Taxonomy" id="13249"/>
    <lineage>
        <taxon>Eukaryota</taxon>
        <taxon>Metazoa</taxon>
        <taxon>Ecdysozoa</taxon>
        <taxon>Arthropoda</taxon>
        <taxon>Hexapoda</taxon>
        <taxon>Insecta</taxon>
        <taxon>Pterygota</taxon>
        <taxon>Neoptera</taxon>
        <taxon>Paraneoptera</taxon>
        <taxon>Hemiptera</taxon>
        <taxon>Heteroptera</taxon>
        <taxon>Panheteroptera</taxon>
        <taxon>Cimicomorpha</taxon>
        <taxon>Reduviidae</taxon>
        <taxon>Triatominae</taxon>
        <taxon>Rhodnius</taxon>
    </lineage>
</organism>
<keyword evidence="2" id="KW-1185">Reference proteome</keyword>
<dbReference type="PANTHER" id="PTHR19848">
    <property type="entry name" value="WD40 REPEAT PROTEIN"/>
    <property type="match status" value="1"/>
</dbReference>
<dbReference type="HOGENOM" id="CLU_000288_57_33_1"/>
<evidence type="ECO:0000313" key="2">
    <source>
        <dbReference type="Proteomes" id="UP000015103"/>
    </source>
</evidence>
<dbReference type="eggNOG" id="KOG0272">
    <property type="taxonomic scope" value="Eukaryota"/>
</dbReference>